<evidence type="ECO:0000313" key="8">
    <source>
        <dbReference type="EMBL" id="KAL3270531.1"/>
    </source>
</evidence>
<dbReference type="PANTHER" id="PTHR48021:SF24">
    <property type="entry name" value="MAJOR FACILITATOR SUPERFAMILY (MFS) PROFILE DOMAIN-CONTAINING PROTEIN"/>
    <property type="match status" value="1"/>
</dbReference>
<proteinExistence type="predicted"/>
<feature type="transmembrane region" description="Helical" evidence="6">
    <location>
        <begin position="12"/>
        <end position="33"/>
    </location>
</feature>
<comment type="caution">
    <text evidence="8">The sequence shown here is derived from an EMBL/GenBank/DDBJ whole genome shotgun (WGS) entry which is preliminary data.</text>
</comment>
<evidence type="ECO:0000256" key="1">
    <source>
        <dbReference type="ARBA" id="ARBA00004141"/>
    </source>
</evidence>
<feature type="compositionally biased region" description="Basic and acidic residues" evidence="5">
    <location>
        <begin position="147"/>
        <end position="156"/>
    </location>
</feature>
<dbReference type="Pfam" id="PF00083">
    <property type="entry name" value="Sugar_tr"/>
    <property type="match status" value="1"/>
</dbReference>
<gene>
    <name evidence="8" type="ORF">HHI36_021070</name>
</gene>
<feature type="domain" description="Major facilitator superfamily (MFS) profile" evidence="7">
    <location>
        <begin position="1"/>
        <end position="105"/>
    </location>
</feature>
<reference evidence="8 9" key="1">
    <citation type="journal article" date="2021" name="BMC Biol.">
        <title>Horizontally acquired antibacterial genes associated with adaptive radiation of ladybird beetles.</title>
        <authorList>
            <person name="Li H.S."/>
            <person name="Tang X.F."/>
            <person name="Huang Y.H."/>
            <person name="Xu Z.Y."/>
            <person name="Chen M.L."/>
            <person name="Du X.Y."/>
            <person name="Qiu B.Y."/>
            <person name="Chen P.T."/>
            <person name="Zhang W."/>
            <person name="Slipinski A."/>
            <person name="Escalona H.E."/>
            <person name="Waterhouse R.M."/>
            <person name="Zwick A."/>
            <person name="Pang H."/>
        </authorList>
    </citation>
    <scope>NUCLEOTIDE SEQUENCE [LARGE SCALE GENOMIC DNA]</scope>
    <source>
        <strain evidence="8">SYSU2018</strain>
    </source>
</reference>
<feature type="transmembrane region" description="Helical" evidence="6">
    <location>
        <begin position="53"/>
        <end position="72"/>
    </location>
</feature>
<evidence type="ECO:0000256" key="4">
    <source>
        <dbReference type="ARBA" id="ARBA00023136"/>
    </source>
</evidence>
<dbReference type="GO" id="GO:0016020">
    <property type="term" value="C:membrane"/>
    <property type="evidence" value="ECO:0007669"/>
    <property type="project" value="UniProtKB-SubCell"/>
</dbReference>
<dbReference type="AlphaFoldDB" id="A0ABD2MVV3"/>
<evidence type="ECO:0000259" key="7">
    <source>
        <dbReference type="PROSITE" id="PS50850"/>
    </source>
</evidence>
<name>A0ABD2MVV3_9CUCU</name>
<sequence length="169" mass="19239">MSNSSTEETDQTWVPVAALGMYVVTSLIGLLNIPWTMTAELFPLEIRGMAHSISNGLAYLLMFVSIQTYYGMKDFFNGLVGLQFFYAVIAILGAIYVYIFLPETHRKKLKEIEEYFFLNTIYLGSEKKKKKTKTNRSSRNVPKMSRLNKDIVKSSKDANTSQNEKLIPS</sequence>
<dbReference type="Proteomes" id="UP001516400">
    <property type="component" value="Unassembled WGS sequence"/>
</dbReference>
<feature type="transmembrane region" description="Helical" evidence="6">
    <location>
        <begin position="84"/>
        <end position="101"/>
    </location>
</feature>
<dbReference type="InterPro" id="IPR020846">
    <property type="entry name" value="MFS_dom"/>
</dbReference>
<dbReference type="InterPro" id="IPR050549">
    <property type="entry name" value="MFS_Trehalose_Transporter"/>
</dbReference>
<evidence type="ECO:0000256" key="2">
    <source>
        <dbReference type="ARBA" id="ARBA00022692"/>
    </source>
</evidence>
<evidence type="ECO:0000256" key="6">
    <source>
        <dbReference type="SAM" id="Phobius"/>
    </source>
</evidence>
<feature type="region of interest" description="Disordered" evidence="5">
    <location>
        <begin position="128"/>
        <end position="169"/>
    </location>
</feature>
<protein>
    <recommendedName>
        <fullName evidence="7">Major facilitator superfamily (MFS) profile domain-containing protein</fullName>
    </recommendedName>
</protein>
<accession>A0ABD2MVV3</accession>
<feature type="compositionally biased region" description="Polar residues" evidence="5">
    <location>
        <begin position="157"/>
        <end position="169"/>
    </location>
</feature>
<dbReference type="PANTHER" id="PTHR48021">
    <property type="match status" value="1"/>
</dbReference>
<keyword evidence="2 6" id="KW-0812">Transmembrane</keyword>
<keyword evidence="9" id="KW-1185">Reference proteome</keyword>
<dbReference type="SUPFAM" id="SSF103473">
    <property type="entry name" value="MFS general substrate transporter"/>
    <property type="match status" value="1"/>
</dbReference>
<comment type="subcellular location">
    <subcellularLocation>
        <location evidence="1">Membrane</location>
        <topology evidence="1">Multi-pass membrane protein</topology>
    </subcellularLocation>
</comment>
<organism evidence="8 9">
    <name type="scientific">Cryptolaemus montrouzieri</name>
    <dbReference type="NCBI Taxonomy" id="559131"/>
    <lineage>
        <taxon>Eukaryota</taxon>
        <taxon>Metazoa</taxon>
        <taxon>Ecdysozoa</taxon>
        <taxon>Arthropoda</taxon>
        <taxon>Hexapoda</taxon>
        <taxon>Insecta</taxon>
        <taxon>Pterygota</taxon>
        <taxon>Neoptera</taxon>
        <taxon>Endopterygota</taxon>
        <taxon>Coleoptera</taxon>
        <taxon>Polyphaga</taxon>
        <taxon>Cucujiformia</taxon>
        <taxon>Coccinelloidea</taxon>
        <taxon>Coccinellidae</taxon>
        <taxon>Scymninae</taxon>
        <taxon>Scymnini</taxon>
        <taxon>Cryptolaemus</taxon>
    </lineage>
</organism>
<dbReference type="InterPro" id="IPR036259">
    <property type="entry name" value="MFS_trans_sf"/>
</dbReference>
<keyword evidence="4 6" id="KW-0472">Membrane</keyword>
<keyword evidence="3 6" id="KW-1133">Transmembrane helix</keyword>
<dbReference type="InterPro" id="IPR005828">
    <property type="entry name" value="MFS_sugar_transport-like"/>
</dbReference>
<dbReference type="EMBL" id="JABFTP020000042">
    <property type="protein sequence ID" value="KAL3270531.1"/>
    <property type="molecule type" value="Genomic_DNA"/>
</dbReference>
<evidence type="ECO:0000256" key="5">
    <source>
        <dbReference type="SAM" id="MobiDB-lite"/>
    </source>
</evidence>
<evidence type="ECO:0000313" key="9">
    <source>
        <dbReference type="Proteomes" id="UP001516400"/>
    </source>
</evidence>
<dbReference type="PROSITE" id="PS50850">
    <property type="entry name" value="MFS"/>
    <property type="match status" value="1"/>
</dbReference>
<dbReference type="Gene3D" id="1.20.1250.20">
    <property type="entry name" value="MFS general substrate transporter like domains"/>
    <property type="match status" value="1"/>
</dbReference>
<evidence type="ECO:0000256" key="3">
    <source>
        <dbReference type="ARBA" id="ARBA00022989"/>
    </source>
</evidence>